<dbReference type="SUPFAM" id="SSF52009">
    <property type="entry name" value="Phosphohistidine domain"/>
    <property type="match status" value="1"/>
</dbReference>
<dbReference type="Proteomes" id="UP000002572">
    <property type="component" value="Chromosome"/>
</dbReference>
<keyword evidence="12" id="KW-0598">Phosphotransferase system</keyword>
<accession>E6W2L6</accession>
<dbReference type="Pfam" id="PF00391">
    <property type="entry name" value="PEP-utilizers"/>
    <property type="match status" value="1"/>
</dbReference>
<keyword evidence="14" id="KW-0418">Kinase</keyword>
<evidence type="ECO:0000256" key="6">
    <source>
        <dbReference type="ARBA" id="ARBA00012232"/>
    </source>
</evidence>
<dbReference type="InterPro" id="IPR008731">
    <property type="entry name" value="PTS_EIN"/>
</dbReference>
<dbReference type="HOGENOM" id="CLU_007308_7_1_0"/>
<reference evidence="19 20" key="1">
    <citation type="submission" date="2010-12" db="EMBL/GenBank/DDBJ databases">
        <title>Complete sequence of Desulfurispirillum indicum S5.</title>
        <authorList>
            <consortium name="US DOE Joint Genome Institute"/>
            <person name="Lucas S."/>
            <person name="Copeland A."/>
            <person name="Lapidus A."/>
            <person name="Cheng J.-F."/>
            <person name="Goodwin L."/>
            <person name="Pitluck S."/>
            <person name="Chertkov O."/>
            <person name="Held B."/>
            <person name="Detter J.C."/>
            <person name="Han C."/>
            <person name="Tapia R."/>
            <person name="Land M."/>
            <person name="Hauser L."/>
            <person name="Kyrpides N."/>
            <person name="Ivanova N."/>
            <person name="Mikhailova N."/>
            <person name="Haggblom M."/>
            <person name="Rauschenbach I."/>
            <person name="Bini E."/>
            <person name="Woyke T."/>
        </authorList>
    </citation>
    <scope>NUCLEOTIDE SEQUENCE [LARGE SCALE GENOMIC DNA]</scope>
    <source>
        <strain evidence="20">ATCC BAA-1389 / DSM 22839 / S5</strain>
    </source>
</reference>
<keyword evidence="15" id="KW-0460">Magnesium</keyword>
<evidence type="ECO:0000313" key="19">
    <source>
        <dbReference type="EMBL" id="ADU65600.1"/>
    </source>
</evidence>
<dbReference type="Gene3D" id="3.50.30.10">
    <property type="entry name" value="Phosphohistidine domain"/>
    <property type="match status" value="1"/>
</dbReference>
<evidence type="ECO:0000256" key="3">
    <source>
        <dbReference type="ARBA" id="ARBA00002728"/>
    </source>
</evidence>
<evidence type="ECO:0000256" key="11">
    <source>
        <dbReference type="ARBA" id="ARBA00022679"/>
    </source>
</evidence>
<protein>
    <recommendedName>
        <fullName evidence="7">Phosphoenolpyruvate-protein phosphotransferase</fullName>
        <ecNumber evidence="6">2.7.3.9</ecNumber>
    </recommendedName>
    <alternativeName>
        <fullName evidence="16">Phosphotransferase system, enzyme I</fullName>
    </alternativeName>
</protein>
<dbReference type="InterPro" id="IPR003018">
    <property type="entry name" value="GAF"/>
</dbReference>
<keyword evidence="13" id="KW-0479">Metal-binding</keyword>
<dbReference type="FunCoup" id="E6W2L6">
    <property type="interactions" value="52"/>
</dbReference>
<comment type="similarity">
    <text evidence="5">Belongs to the PEP-utilizing enzyme family.</text>
</comment>
<dbReference type="SUPFAM" id="SSF55781">
    <property type="entry name" value="GAF domain-like"/>
    <property type="match status" value="1"/>
</dbReference>
<dbReference type="Pfam" id="PF01590">
    <property type="entry name" value="GAF"/>
    <property type="match status" value="1"/>
</dbReference>
<evidence type="ECO:0000256" key="9">
    <source>
        <dbReference type="ARBA" id="ARBA00022490"/>
    </source>
</evidence>
<dbReference type="EMBL" id="CP002432">
    <property type="protein sequence ID" value="ADU65600.1"/>
    <property type="molecule type" value="Genomic_DNA"/>
</dbReference>
<evidence type="ECO:0000256" key="13">
    <source>
        <dbReference type="ARBA" id="ARBA00022723"/>
    </source>
</evidence>
<evidence type="ECO:0000256" key="1">
    <source>
        <dbReference type="ARBA" id="ARBA00000683"/>
    </source>
</evidence>
<evidence type="ECO:0000256" key="2">
    <source>
        <dbReference type="ARBA" id="ARBA00001946"/>
    </source>
</evidence>
<dbReference type="SUPFAM" id="SSF47831">
    <property type="entry name" value="Enzyme I of the PEP:sugar phosphotransferase system HPr-binding (sub)domain"/>
    <property type="match status" value="1"/>
</dbReference>
<evidence type="ECO:0000256" key="5">
    <source>
        <dbReference type="ARBA" id="ARBA00007837"/>
    </source>
</evidence>
<keyword evidence="20" id="KW-1185">Reference proteome</keyword>
<organism evidence="19 20">
    <name type="scientific">Desulfurispirillum indicum (strain ATCC BAA-1389 / DSM 22839 / S5)</name>
    <dbReference type="NCBI Taxonomy" id="653733"/>
    <lineage>
        <taxon>Bacteria</taxon>
        <taxon>Pseudomonadati</taxon>
        <taxon>Chrysiogenota</taxon>
        <taxon>Chrysiogenia</taxon>
        <taxon>Chrysiogenales</taxon>
        <taxon>Chrysiogenaceae</taxon>
        <taxon>Desulfurispirillum</taxon>
    </lineage>
</organism>
<dbReference type="PANTHER" id="PTHR46244">
    <property type="entry name" value="PHOSPHOENOLPYRUVATE-PROTEIN PHOSPHOTRANSFERASE"/>
    <property type="match status" value="1"/>
</dbReference>
<evidence type="ECO:0000259" key="18">
    <source>
        <dbReference type="SMART" id="SM00065"/>
    </source>
</evidence>
<dbReference type="GO" id="GO:0016301">
    <property type="term" value="F:kinase activity"/>
    <property type="evidence" value="ECO:0007669"/>
    <property type="project" value="UniProtKB-KW"/>
</dbReference>
<evidence type="ECO:0000256" key="14">
    <source>
        <dbReference type="ARBA" id="ARBA00022777"/>
    </source>
</evidence>
<evidence type="ECO:0000256" key="16">
    <source>
        <dbReference type="ARBA" id="ARBA00033235"/>
    </source>
</evidence>
<dbReference type="GO" id="GO:0046872">
    <property type="term" value="F:metal ion binding"/>
    <property type="evidence" value="ECO:0007669"/>
    <property type="project" value="UniProtKB-KW"/>
</dbReference>
<dbReference type="Gene3D" id="3.30.450.40">
    <property type="match status" value="1"/>
</dbReference>
<dbReference type="InterPro" id="IPR015813">
    <property type="entry name" value="Pyrv/PenolPyrv_kinase-like_dom"/>
</dbReference>
<evidence type="ECO:0000256" key="17">
    <source>
        <dbReference type="SAM" id="MobiDB-lite"/>
    </source>
</evidence>
<keyword evidence="19" id="KW-0670">Pyruvate</keyword>
<evidence type="ECO:0000256" key="15">
    <source>
        <dbReference type="ARBA" id="ARBA00022842"/>
    </source>
</evidence>
<dbReference type="PRINTS" id="PR01736">
    <property type="entry name" value="PHPHTRNFRASE"/>
</dbReference>
<dbReference type="RefSeq" id="WP_013505486.1">
    <property type="nucleotide sequence ID" value="NC_014836.1"/>
</dbReference>
<dbReference type="GO" id="GO:0005737">
    <property type="term" value="C:cytoplasm"/>
    <property type="evidence" value="ECO:0007669"/>
    <property type="project" value="UniProtKB-SubCell"/>
</dbReference>
<gene>
    <name evidence="19" type="ordered locus">Selin_0860</name>
</gene>
<dbReference type="InterPro" id="IPR036618">
    <property type="entry name" value="PtsI_HPr-bd_sf"/>
</dbReference>
<dbReference type="NCBIfam" id="TIGR01417">
    <property type="entry name" value="PTS_I_fam"/>
    <property type="match status" value="1"/>
</dbReference>
<feature type="domain" description="GAF" evidence="18">
    <location>
        <begin position="19"/>
        <end position="167"/>
    </location>
</feature>
<sequence length="720" mass="81541">MNKIEILLDVSNIILDSSCHENALSEITTYLKRELKSDVCSIYLQSRSSESILTLAATEGLRQEAVGQVSMAADEGLTGLAFRSNTYTFIRDASHHPQFKYFPGIGEEPFRTFIGIPLKSRLNTFGVLVFQFKNRKNNTRIQEKLLTAIAAQVSGLVLRHYMVEGSAQADEGKDPHQEVLLQGVPLAEGIAIGHPVRIIYRFIESAVGKVDPVVELQAFEKASVKTADDLRELAEKMEKRGAAAESEIFHTHLLMLEDSSFKKEVQRHINEHGKSAAFSVRHVADKLIEKFTSFQDPYLRERAADIEDICQRLMTHLGVLSRKAQLQADSIIISDRLTPGETASLDLEKVEAFVTEKDGATSHTAILAKNRQIPAVTGIPKLFEATEYARQLIVDGYQGLVIVNPQPATVEQYTRQQQSSQRRRDRDSRRETPLGPILLPDGDEIIFYANVSSVLDAQRAEQDHASGIGLVRTEIFYLQHDGDWKYEQQVEVYRQIVNIYSRGPVIFRLFDIGSDKKSTREIKEDNPALGYRGARLLLGEPDFLLEQVKALLHVIAEYRREHEPRDINILVPFISEPSEFFRIRDVIEAQCRTMELEVPRVGVMLEIPSAVFCMDELATRADYFSIGTNDLFQYFFALDRTDPKVSSFYDPNSQAFLRLLEMIVTATQRLNIPVEICGEIATDRAMLRHLIDLGFRTFSVNPYVINGLKRFVQREYAPVK</sequence>
<comment type="function">
    <text evidence="3">General (non sugar-specific) component of the phosphoenolpyruvate-dependent sugar phosphotransferase system (sugar PTS). This major carbohydrate active-transport system catalyzes the phosphorylation of incoming sugar substrates concomitantly with their translocation across the cell membrane. Enzyme I transfers the phosphoryl group from phosphoenolpyruvate (PEP) to the phosphoryl carrier protein (HPr).</text>
</comment>
<dbReference type="STRING" id="653733.Selin_0860"/>
<dbReference type="Gene3D" id="3.20.20.60">
    <property type="entry name" value="Phosphoenolpyruvate-binding domains"/>
    <property type="match status" value="1"/>
</dbReference>
<comment type="catalytic activity">
    <reaction evidence="1">
        <text>L-histidyl-[protein] + phosphoenolpyruvate = N(pros)-phospho-L-histidyl-[protein] + pyruvate</text>
        <dbReference type="Rhea" id="RHEA:23880"/>
        <dbReference type="Rhea" id="RHEA-COMP:9745"/>
        <dbReference type="Rhea" id="RHEA-COMP:9746"/>
        <dbReference type="ChEBI" id="CHEBI:15361"/>
        <dbReference type="ChEBI" id="CHEBI:29979"/>
        <dbReference type="ChEBI" id="CHEBI:58702"/>
        <dbReference type="ChEBI" id="CHEBI:64837"/>
        <dbReference type="EC" id="2.7.3.9"/>
    </reaction>
</comment>
<name>E6W2L6_DESIS</name>
<feature type="compositionally biased region" description="Basic and acidic residues" evidence="17">
    <location>
        <begin position="422"/>
        <end position="432"/>
    </location>
</feature>
<dbReference type="SMART" id="SM00065">
    <property type="entry name" value="GAF"/>
    <property type="match status" value="1"/>
</dbReference>
<dbReference type="Pfam" id="PF05524">
    <property type="entry name" value="PEP-utilisers_N"/>
    <property type="match status" value="1"/>
</dbReference>
<dbReference type="Pfam" id="PF02896">
    <property type="entry name" value="PEP-utilizers_C"/>
    <property type="match status" value="1"/>
</dbReference>
<proteinExistence type="inferred from homology"/>
<dbReference type="eggNOG" id="COG3605">
    <property type="taxonomic scope" value="Bacteria"/>
</dbReference>
<keyword evidence="8" id="KW-0813">Transport</keyword>
<dbReference type="OrthoDB" id="9765468at2"/>
<keyword evidence="9" id="KW-0963">Cytoplasm</keyword>
<dbReference type="EC" id="2.7.3.9" evidence="6"/>
<dbReference type="InterPro" id="IPR006318">
    <property type="entry name" value="PTS_EI-like"/>
</dbReference>
<keyword evidence="10" id="KW-0762">Sugar transport</keyword>
<dbReference type="InterPro" id="IPR040442">
    <property type="entry name" value="Pyrv_kinase-like_dom_sf"/>
</dbReference>
<dbReference type="PANTHER" id="PTHR46244:SF3">
    <property type="entry name" value="PHOSPHOENOLPYRUVATE-PROTEIN PHOSPHOTRANSFERASE"/>
    <property type="match status" value="1"/>
</dbReference>
<dbReference type="InterPro" id="IPR029016">
    <property type="entry name" value="GAF-like_dom_sf"/>
</dbReference>
<evidence type="ECO:0000256" key="10">
    <source>
        <dbReference type="ARBA" id="ARBA00022597"/>
    </source>
</evidence>
<dbReference type="InParanoid" id="E6W2L6"/>
<dbReference type="InterPro" id="IPR036637">
    <property type="entry name" value="Phosphohistidine_dom_sf"/>
</dbReference>
<comment type="cofactor">
    <cofactor evidence="2">
        <name>Mg(2+)</name>
        <dbReference type="ChEBI" id="CHEBI:18420"/>
    </cofactor>
</comment>
<evidence type="ECO:0000256" key="4">
    <source>
        <dbReference type="ARBA" id="ARBA00004496"/>
    </source>
</evidence>
<evidence type="ECO:0000313" key="20">
    <source>
        <dbReference type="Proteomes" id="UP000002572"/>
    </source>
</evidence>
<evidence type="ECO:0000256" key="8">
    <source>
        <dbReference type="ARBA" id="ARBA00022448"/>
    </source>
</evidence>
<dbReference type="Gene3D" id="1.10.274.10">
    <property type="entry name" value="PtsI, HPr-binding domain"/>
    <property type="match status" value="1"/>
</dbReference>
<dbReference type="AlphaFoldDB" id="E6W2L6"/>
<keyword evidence="11 19" id="KW-0808">Transferase</keyword>
<comment type="subcellular location">
    <subcellularLocation>
        <location evidence="4">Cytoplasm</location>
    </subcellularLocation>
</comment>
<evidence type="ECO:0000256" key="7">
    <source>
        <dbReference type="ARBA" id="ARBA00016544"/>
    </source>
</evidence>
<feature type="region of interest" description="Disordered" evidence="17">
    <location>
        <begin position="411"/>
        <end position="435"/>
    </location>
</feature>
<evidence type="ECO:0000256" key="12">
    <source>
        <dbReference type="ARBA" id="ARBA00022683"/>
    </source>
</evidence>
<dbReference type="SUPFAM" id="SSF51621">
    <property type="entry name" value="Phosphoenolpyruvate/pyruvate domain"/>
    <property type="match status" value="1"/>
</dbReference>
<dbReference type="KEGG" id="din:Selin_0860"/>
<dbReference type="GO" id="GO:0009401">
    <property type="term" value="P:phosphoenolpyruvate-dependent sugar phosphotransferase system"/>
    <property type="evidence" value="ECO:0007669"/>
    <property type="project" value="UniProtKB-KW"/>
</dbReference>
<dbReference type="InterPro" id="IPR000121">
    <property type="entry name" value="PEP_util_C"/>
</dbReference>
<dbReference type="InterPro" id="IPR008279">
    <property type="entry name" value="PEP-util_enz_mobile_dom"/>
</dbReference>
<dbReference type="GO" id="GO:0008965">
    <property type="term" value="F:phosphoenolpyruvate-protein phosphotransferase activity"/>
    <property type="evidence" value="ECO:0007669"/>
    <property type="project" value="UniProtKB-EC"/>
</dbReference>
<dbReference type="InterPro" id="IPR050499">
    <property type="entry name" value="PEP-utilizing_PTS_enzyme"/>
</dbReference>